<protein>
    <recommendedName>
        <fullName evidence="2">Ricin B lectin domain-containing protein</fullName>
    </recommendedName>
</protein>
<dbReference type="Pfam" id="PF14200">
    <property type="entry name" value="RicinB_lectin_2"/>
    <property type="match status" value="1"/>
</dbReference>
<dbReference type="InterPro" id="IPR023346">
    <property type="entry name" value="Lysozyme-like_dom_sf"/>
</dbReference>
<feature type="domain" description="Ricin B lectin" evidence="2">
    <location>
        <begin position="426"/>
        <end position="521"/>
    </location>
</feature>
<accession>A0A919IQ43</accession>
<organism evidence="3 4">
    <name type="scientific">Actinoplanes cyaneus</name>
    <dbReference type="NCBI Taxonomy" id="52696"/>
    <lineage>
        <taxon>Bacteria</taxon>
        <taxon>Bacillati</taxon>
        <taxon>Actinomycetota</taxon>
        <taxon>Actinomycetes</taxon>
        <taxon>Micromonosporales</taxon>
        <taxon>Micromonosporaceae</taxon>
        <taxon>Actinoplanes</taxon>
    </lineage>
</organism>
<keyword evidence="4" id="KW-1185">Reference proteome</keyword>
<name>A0A919IQ43_9ACTN</name>
<evidence type="ECO:0000313" key="3">
    <source>
        <dbReference type="EMBL" id="GID69282.1"/>
    </source>
</evidence>
<dbReference type="EMBL" id="BOMH01000059">
    <property type="protein sequence ID" value="GID69282.1"/>
    <property type="molecule type" value="Genomic_DNA"/>
</dbReference>
<dbReference type="Proteomes" id="UP000619479">
    <property type="component" value="Unassembled WGS sequence"/>
</dbReference>
<dbReference type="SUPFAM" id="SSF50370">
    <property type="entry name" value="Ricin B-like lectins"/>
    <property type="match status" value="1"/>
</dbReference>
<dbReference type="InterPro" id="IPR000772">
    <property type="entry name" value="Ricin_B_lectin"/>
</dbReference>
<gene>
    <name evidence="3" type="ORF">Acy02nite_71630</name>
</gene>
<dbReference type="Gene3D" id="2.80.10.50">
    <property type="match status" value="1"/>
</dbReference>
<dbReference type="SUPFAM" id="SSF53955">
    <property type="entry name" value="Lysozyme-like"/>
    <property type="match status" value="2"/>
</dbReference>
<evidence type="ECO:0000259" key="2">
    <source>
        <dbReference type="Pfam" id="PF14200"/>
    </source>
</evidence>
<dbReference type="CDD" id="cd00161">
    <property type="entry name" value="beta-trefoil_Ricin-like"/>
    <property type="match status" value="1"/>
</dbReference>
<proteinExistence type="predicted"/>
<dbReference type="PROSITE" id="PS50231">
    <property type="entry name" value="RICIN_B_LECTIN"/>
    <property type="match status" value="1"/>
</dbReference>
<dbReference type="RefSeq" id="WP_203751418.1">
    <property type="nucleotide sequence ID" value="NZ_BAAAUC010000010.1"/>
</dbReference>
<comment type="caution">
    <text evidence="3">The sequence shown here is derived from an EMBL/GenBank/DDBJ whole genome shotgun (WGS) entry which is preliminary data.</text>
</comment>
<evidence type="ECO:0000256" key="1">
    <source>
        <dbReference type="SAM" id="MobiDB-lite"/>
    </source>
</evidence>
<reference evidence="3" key="1">
    <citation type="submission" date="2021-01" db="EMBL/GenBank/DDBJ databases">
        <title>Whole genome shotgun sequence of Actinoplanes cyaneus NBRC 14990.</title>
        <authorList>
            <person name="Komaki H."/>
            <person name="Tamura T."/>
        </authorList>
    </citation>
    <scope>NUCLEOTIDE SEQUENCE</scope>
    <source>
        <strain evidence="3">NBRC 14990</strain>
    </source>
</reference>
<dbReference type="Gene3D" id="1.10.530.10">
    <property type="match status" value="2"/>
</dbReference>
<dbReference type="InterPro" id="IPR035992">
    <property type="entry name" value="Ricin_B-like_lectins"/>
</dbReference>
<dbReference type="AlphaFoldDB" id="A0A919IQ43"/>
<sequence>MSRTPRLSRPVTLGALLALAAVLAGGGFVARQAAGAAQPRAGARLSAPDVRIVVNAASSCPALTPARLAGQVMAASYFGDQPVPEMRTGGRTGVAALTADQWQRNQPSPEASPTDREAAITALAHLMCRQIGQARAVRSGDDPWHLALAAYQVGMDQVAAAGRIPDAAGDYVRTVEGYAAWYAAQPALATGGAAPSTPATGEIVAVPDQDVAAVVAAGSICPEMPPARIAAQIMATSGFDADRLGPAGEQGVAGFLPQVWTATVSGAAQKSPWDPAVAIPALGATMCKLVKQGGGKYDAALAAFTYGTGATTATLLAAVTRAQSEYTADTRLAGKTTGPVETLRPVTPTSAAPARTAPAQAAPAQAVDDDQPPLKGADGGSGGPYGPYFLQNLTTRDCIDRSRHDAMVDGGSVNQSACSAAAGSTEQWTFEPRGTDKRTDDELYWIRNVSDKLCVDPPGAGTYPSSSVLSETGCAEDDNQLFRLEKRLVDDGRQYYWLHNTATDMCIDVPGAGNGGAGVRLALVPCMAGDDHEWALTKNPESSR</sequence>
<feature type="compositionally biased region" description="Low complexity" evidence="1">
    <location>
        <begin position="344"/>
        <end position="366"/>
    </location>
</feature>
<feature type="region of interest" description="Disordered" evidence="1">
    <location>
        <begin position="335"/>
        <end position="386"/>
    </location>
</feature>
<evidence type="ECO:0000313" key="4">
    <source>
        <dbReference type="Proteomes" id="UP000619479"/>
    </source>
</evidence>